<dbReference type="EMBL" id="QXGL01000003">
    <property type="protein sequence ID" value="RSX53263.1"/>
    <property type="molecule type" value="Genomic_DNA"/>
</dbReference>
<evidence type="ECO:0000313" key="2">
    <source>
        <dbReference type="EMBL" id="RSX53263.1"/>
    </source>
</evidence>
<dbReference type="RefSeq" id="WP_125980926.1">
    <property type="nucleotide sequence ID" value="NZ_QXGL01000003.1"/>
</dbReference>
<proteinExistence type="predicted"/>
<dbReference type="Proteomes" id="UP000287533">
    <property type="component" value="Unassembled WGS sequence"/>
</dbReference>
<reference evidence="2 3" key="1">
    <citation type="submission" date="2018-09" db="EMBL/GenBank/DDBJ databases">
        <title>Characterization of the phylogenetic diversity of five novel species belonging to the genus Bifidobacterium.</title>
        <authorList>
            <person name="Lugli G.A."/>
            <person name="Duranti S."/>
            <person name="Milani C."/>
        </authorList>
    </citation>
    <scope>NUCLEOTIDE SEQUENCE [LARGE SCALE GENOMIC DNA]</scope>
    <source>
        <strain evidence="2 3">2034B</strain>
    </source>
</reference>
<dbReference type="OrthoDB" id="3240256at2"/>
<feature type="transmembrane region" description="Helical" evidence="1">
    <location>
        <begin position="138"/>
        <end position="156"/>
    </location>
</feature>
<organism evidence="2 3">
    <name type="scientific">Bifidobacterium goeldii</name>
    <dbReference type="NCBI Taxonomy" id="2306975"/>
    <lineage>
        <taxon>Bacteria</taxon>
        <taxon>Bacillati</taxon>
        <taxon>Actinomycetota</taxon>
        <taxon>Actinomycetes</taxon>
        <taxon>Bifidobacteriales</taxon>
        <taxon>Bifidobacteriaceae</taxon>
        <taxon>Bifidobacterium</taxon>
    </lineage>
</organism>
<keyword evidence="1" id="KW-1133">Transmembrane helix</keyword>
<gene>
    <name evidence="2" type="ORF">D2E25_1236</name>
</gene>
<protein>
    <submittedName>
        <fullName evidence="2">Uncharacterized protein</fullName>
    </submittedName>
</protein>
<sequence>MAITTSTGTYNARTISNQQTIRILPYAIMTALAALAGAGVSFAPLYERIWGGMMLHPACPVMLKTFLYRSNTGGVNTEYGACVTSPVWLSAVTALAIIMMIAFEIAMFAACNTARPRTAINELAGNSHQLLTLRNQQTIVWLAVAAISALAILALNGNLFNLVLWAITIMLWLVMMRLQPSKRTPIARTTMLAIQTGMMPVFITEYALSEEINISGGVIIACIFTLFAWALAWMQAEPRELLAAQQSPNPVSQTSHAARFVRIMPCASALAIGWLIASAVTYRYSVWTRTDFCPALAANGNALVASCIGGQRLAMLHTVVSVLPFVSLACVLGALICAVCRRRSAATICCVLATASAMIAFVIAFTLV</sequence>
<evidence type="ECO:0000256" key="1">
    <source>
        <dbReference type="SAM" id="Phobius"/>
    </source>
</evidence>
<keyword evidence="3" id="KW-1185">Reference proteome</keyword>
<feature type="transmembrane region" description="Helical" evidence="1">
    <location>
        <begin position="162"/>
        <end position="178"/>
    </location>
</feature>
<keyword evidence="1" id="KW-0472">Membrane</keyword>
<feature type="transmembrane region" description="Helical" evidence="1">
    <location>
        <begin position="260"/>
        <end position="282"/>
    </location>
</feature>
<feature type="transmembrane region" description="Helical" evidence="1">
    <location>
        <begin position="346"/>
        <end position="367"/>
    </location>
</feature>
<dbReference type="AlphaFoldDB" id="A0A430FK43"/>
<keyword evidence="1" id="KW-0812">Transmembrane</keyword>
<feature type="transmembrane region" description="Helical" evidence="1">
    <location>
        <begin position="319"/>
        <end position="339"/>
    </location>
</feature>
<name>A0A430FK43_9BIFI</name>
<comment type="caution">
    <text evidence="2">The sequence shown here is derived from an EMBL/GenBank/DDBJ whole genome shotgun (WGS) entry which is preliminary data.</text>
</comment>
<accession>A0A430FK43</accession>
<feature type="transmembrane region" description="Helical" evidence="1">
    <location>
        <begin position="214"/>
        <end position="234"/>
    </location>
</feature>
<feature type="transmembrane region" description="Helical" evidence="1">
    <location>
        <begin position="23"/>
        <end position="46"/>
    </location>
</feature>
<evidence type="ECO:0000313" key="3">
    <source>
        <dbReference type="Proteomes" id="UP000287533"/>
    </source>
</evidence>
<feature type="transmembrane region" description="Helical" evidence="1">
    <location>
        <begin position="87"/>
        <end position="110"/>
    </location>
</feature>